<protein>
    <submittedName>
        <fullName evidence="1">Transposase</fullName>
    </submittedName>
</protein>
<proteinExistence type="predicted"/>
<name>A0A0P8D5K5_9CYAN</name>
<dbReference type="EMBL" id="LJZR01000116">
    <property type="protein sequence ID" value="KPQ31249.1"/>
    <property type="molecule type" value="Genomic_DNA"/>
</dbReference>
<dbReference type="Proteomes" id="UP000050465">
    <property type="component" value="Unassembled WGS sequence"/>
</dbReference>
<dbReference type="SUPFAM" id="SSF46689">
    <property type="entry name" value="Homeodomain-like"/>
    <property type="match status" value="1"/>
</dbReference>
<evidence type="ECO:0000313" key="2">
    <source>
        <dbReference type="Proteomes" id="UP000050465"/>
    </source>
</evidence>
<dbReference type="AlphaFoldDB" id="A0A0P8D5K5"/>
<dbReference type="Pfam" id="PF01527">
    <property type="entry name" value="HTH_Tnp_1"/>
    <property type="match status" value="1"/>
</dbReference>
<dbReference type="InterPro" id="IPR009057">
    <property type="entry name" value="Homeodomain-like_sf"/>
</dbReference>
<sequence length="99" mass="10973">MSNKPRNYSSEFKAKVVLEVIGGKRSVSEASRAHKVHSSVISRWRNEFVKQAHLAFGGSGIGEDSAERIAELERMIGRLTMELAVAKKASELWRLSGSE</sequence>
<accession>A0A0P8D5K5</accession>
<comment type="caution">
    <text evidence="1">The sequence shown here is derived from an EMBL/GenBank/DDBJ whole genome shotgun (WGS) entry which is preliminary data.</text>
</comment>
<gene>
    <name evidence="1" type="ORF">HLUCCA11_24180</name>
</gene>
<dbReference type="GO" id="GO:0006313">
    <property type="term" value="P:DNA transposition"/>
    <property type="evidence" value="ECO:0007669"/>
    <property type="project" value="InterPro"/>
</dbReference>
<organism evidence="1 2">
    <name type="scientific">Phormidesmis priestleyi Ana</name>
    <dbReference type="NCBI Taxonomy" id="1666911"/>
    <lineage>
        <taxon>Bacteria</taxon>
        <taxon>Bacillati</taxon>
        <taxon>Cyanobacteriota</taxon>
        <taxon>Cyanophyceae</taxon>
        <taxon>Leptolyngbyales</taxon>
        <taxon>Leptolyngbyaceae</taxon>
        <taxon>Phormidesmis</taxon>
    </lineage>
</organism>
<dbReference type="GO" id="GO:0003677">
    <property type="term" value="F:DNA binding"/>
    <property type="evidence" value="ECO:0007669"/>
    <property type="project" value="InterPro"/>
</dbReference>
<reference evidence="1 2" key="1">
    <citation type="submission" date="2015-09" db="EMBL/GenBank/DDBJ databases">
        <title>Identification and resolution of microdiversity through metagenomic sequencing of parallel consortia.</title>
        <authorList>
            <person name="Nelson W.C."/>
            <person name="Romine M.F."/>
            <person name="Lindemann S.R."/>
        </authorList>
    </citation>
    <scope>NUCLEOTIDE SEQUENCE [LARGE SCALE GENOMIC DNA]</scope>
    <source>
        <strain evidence="1">Ana</strain>
    </source>
</reference>
<dbReference type="InterPro" id="IPR036388">
    <property type="entry name" value="WH-like_DNA-bd_sf"/>
</dbReference>
<dbReference type="GO" id="GO:0004803">
    <property type="term" value="F:transposase activity"/>
    <property type="evidence" value="ECO:0007669"/>
    <property type="project" value="InterPro"/>
</dbReference>
<dbReference type="Gene3D" id="1.10.10.10">
    <property type="entry name" value="Winged helix-like DNA-binding domain superfamily/Winged helix DNA-binding domain"/>
    <property type="match status" value="1"/>
</dbReference>
<evidence type="ECO:0000313" key="1">
    <source>
        <dbReference type="EMBL" id="KPQ31249.1"/>
    </source>
</evidence>
<dbReference type="STRING" id="1666911.HLUCCA11_24180"/>
<dbReference type="InterPro" id="IPR002514">
    <property type="entry name" value="Transposase_8"/>
</dbReference>
<dbReference type="PATRIC" id="fig|1666911.3.peg.1373"/>